<gene>
    <name evidence="2" type="ORF">Pcinc_015756</name>
</gene>
<protein>
    <submittedName>
        <fullName evidence="2">Uncharacterized protein</fullName>
    </submittedName>
</protein>
<feature type="region of interest" description="Disordered" evidence="1">
    <location>
        <begin position="22"/>
        <end position="55"/>
    </location>
</feature>
<comment type="caution">
    <text evidence="2">The sequence shown here is derived from an EMBL/GenBank/DDBJ whole genome shotgun (WGS) entry which is preliminary data.</text>
</comment>
<keyword evidence="3" id="KW-1185">Reference proteome</keyword>
<sequence length="82" mass="9995">MERNFKRRIGGRSEKFFNVGVEREKEEMEEEEKNKMQQRENVGREREKEGDTRKEGVRWIKKFLNNDRRDEKEAKGDMEGES</sequence>
<evidence type="ECO:0000313" key="3">
    <source>
        <dbReference type="Proteomes" id="UP001286313"/>
    </source>
</evidence>
<dbReference type="EMBL" id="JAWQEG010001408">
    <property type="protein sequence ID" value="KAK3879695.1"/>
    <property type="molecule type" value="Genomic_DNA"/>
</dbReference>
<dbReference type="Proteomes" id="UP001286313">
    <property type="component" value="Unassembled WGS sequence"/>
</dbReference>
<accession>A0AAE1FU55</accession>
<organism evidence="2 3">
    <name type="scientific">Petrolisthes cinctipes</name>
    <name type="common">Flat porcelain crab</name>
    <dbReference type="NCBI Taxonomy" id="88211"/>
    <lineage>
        <taxon>Eukaryota</taxon>
        <taxon>Metazoa</taxon>
        <taxon>Ecdysozoa</taxon>
        <taxon>Arthropoda</taxon>
        <taxon>Crustacea</taxon>
        <taxon>Multicrustacea</taxon>
        <taxon>Malacostraca</taxon>
        <taxon>Eumalacostraca</taxon>
        <taxon>Eucarida</taxon>
        <taxon>Decapoda</taxon>
        <taxon>Pleocyemata</taxon>
        <taxon>Anomura</taxon>
        <taxon>Galatheoidea</taxon>
        <taxon>Porcellanidae</taxon>
        <taxon>Petrolisthes</taxon>
    </lineage>
</organism>
<dbReference type="AlphaFoldDB" id="A0AAE1FU55"/>
<proteinExistence type="predicted"/>
<evidence type="ECO:0000256" key="1">
    <source>
        <dbReference type="SAM" id="MobiDB-lite"/>
    </source>
</evidence>
<name>A0AAE1FU55_PETCI</name>
<evidence type="ECO:0000313" key="2">
    <source>
        <dbReference type="EMBL" id="KAK3879695.1"/>
    </source>
</evidence>
<reference evidence="2" key="1">
    <citation type="submission" date="2023-10" db="EMBL/GenBank/DDBJ databases">
        <title>Genome assemblies of two species of porcelain crab, Petrolisthes cinctipes and Petrolisthes manimaculis (Anomura: Porcellanidae).</title>
        <authorList>
            <person name="Angst P."/>
        </authorList>
    </citation>
    <scope>NUCLEOTIDE SEQUENCE</scope>
    <source>
        <strain evidence="2">PB745_01</strain>
        <tissue evidence="2">Gill</tissue>
    </source>
</reference>